<dbReference type="InterPro" id="IPR000690">
    <property type="entry name" value="Matrin/U1-C_Znf_C2H2"/>
</dbReference>
<comment type="similarity">
    <text evidence="9">Belongs to the U1 small nuclear ribonucleoprotein C family.</text>
</comment>
<evidence type="ECO:0000256" key="10">
    <source>
        <dbReference type="SAM" id="MobiDB-lite"/>
    </source>
</evidence>
<evidence type="ECO:0000256" key="8">
    <source>
        <dbReference type="ARBA" id="ARBA00046357"/>
    </source>
</evidence>
<dbReference type="AlphaFoldDB" id="A0A835IR17"/>
<dbReference type="PIRSF" id="PIRSF037969">
    <property type="entry name" value="U1_snRNP-C"/>
    <property type="match status" value="1"/>
</dbReference>
<evidence type="ECO:0000256" key="7">
    <source>
        <dbReference type="ARBA" id="ARBA00023274"/>
    </source>
</evidence>
<dbReference type="HAMAP" id="MF_03153">
    <property type="entry name" value="U1_C"/>
    <property type="match status" value="1"/>
</dbReference>
<evidence type="ECO:0000259" key="11">
    <source>
        <dbReference type="PROSITE" id="PS50171"/>
    </source>
</evidence>
<dbReference type="GO" id="GO:0030619">
    <property type="term" value="F:U1 snRNA binding"/>
    <property type="evidence" value="ECO:0007669"/>
    <property type="project" value="UniProtKB-UniRule"/>
</dbReference>
<dbReference type="GO" id="GO:0005685">
    <property type="term" value="C:U1 snRNP"/>
    <property type="evidence" value="ECO:0007669"/>
    <property type="project" value="UniProtKB-UniRule"/>
</dbReference>
<evidence type="ECO:0000256" key="1">
    <source>
        <dbReference type="ARBA" id="ARBA00004123"/>
    </source>
</evidence>
<evidence type="ECO:0000313" key="13">
    <source>
        <dbReference type="Proteomes" id="UP000631114"/>
    </source>
</evidence>
<keyword evidence="4 9" id="KW-0862">Zinc</keyword>
<dbReference type="OrthoDB" id="76567at2759"/>
<dbReference type="InterPro" id="IPR017340">
    <property type="entry name" value="U1_snRNP-C"/>
</dbReference>
<comment type="subunit">
    <text evidence="8">Component of the U1 snRNP. The U1 snRNP is composed of the U1 snRNA and the 7 core Sm proteins SNRPB, SNRPD1, SNRPD2, SNRPD3, SNRPE, SNRPF and SNRPG that assemble in a heptameric protein ring on the Sm site of the small nuclear RNA to form the core snRNP, and at least 3 U1 snRNP-specific proteins SNRNP70/U1-70K, SNRPA/U1-A and SNRPC/U1-C. SNRPC/U1-C interacts with U1 snRNA and the 5' splice-site region of the pre-mRNA. Interacts (via N-terminus) with TIA1 (via C-terminus); thereby promoting spliceosomal U1 snRNP recruitment to 5' splice sites.</text>
</comment>
<comment type="function">
    <text evidence="9">Component of the spliceosomal U1 snRNP, which is essential for recognition of the pre-mRNA 5' splice-site and the subsequent assembly of the spliceosome. U1-C is directly involved in initial 5' splice-site recognition for both constitutive and regulated alternative splicing. The interaction with the 5' splice-site seems to precede base-pairing between the pre-mRNA and the U1 snRNA. Stimulates commitment or early (E) complex formation by stabilizing the base pairing of the 5' end of the U1 snRNA and the 5' splice-site region.</text>
</comment>
<dbReference type="SUPFAM" id="SSF57667">
    <property type="entry name" value="beta-beta-alpha zinc fingers"/>
    <property type="match status" value="1"/>
</dbReference>
<feature type="region of interest" description="Disordered" evidence="10">
    <location>
        <begin position="233"/>
        <end position="280"/>
    </location>
</feature>
<keyword evidence="6 9" id="KW-0539">Nucleus</keyword>
<dbReference type="Pfam" id="PF06220">
    <property type="entry name" value="zf-U1"/>
    <property type="match status" value="1"/>
</dbReference>
<dbReference type="InterPro" id="IPR003604">
    <property type="entry name" value="Matrin/U1-like-C_Znf_C2H2"/>
</dbReference>
<dbReference type="GO" id="GO:0008270">
    <property type="term" value="F:zinc ion binding"/>
    <property type="evidence" value="ECO:0007669"/>
    <property type="project" value="UniProtKB-UniRule"/>
</dbReference>
<proteinExistence type="inferred from homology"/>
<dbReference type="GO" id="GO:0000387">
    <property type="term" value="P:spliceosomal snRNP assembly"/>
    <property type="evidence" value="ECO:0007669"/>
    <property type="project" value="UniProtKB-UniRule"/>
</dbReference>
<dbReference type="Gene3D" id="3.30.160.60">
    <property type="entry name" value="Classic Zinc Finger"/>
    <property type="match status" value="1"/>
</dbReference>
<dbReference type="Proteomes" id="UP000631114">
    <property type="component" value="Unassembled WGS sequence"/>
</dbReference>
<comment type="subcellular location">
    <subcellularLocation>
        <location evidence="1 9">Nucleus</location>
    </subcellularLocation>
</comment>
<dbReference type="SMART" id="SM00451">
    <property type="entry name" value="ZnF_U1"/>
    <property type="match status" value="1"/>
</dbReference>
<feature type="compositionally biased region" description="Polar residues" evidence="10">
    <location>
        <begin position="233"/>
        <end position="249"/>
    </location>
</feature>
<dbReference type="GO" id="GO:0003729">
    <property type="term" value="F:mRNA binding"/>
    <property type="evidence" value="ECO:0007669"/>
    <property type="project" value="UniProtKB-UniRule"/>
</dbReference>
<dbReference type="GO" id="GO:0030627">
    <property type="term" value="F:pre-mRNA 5'-splice site binding"/>
    <property type="evidence" value="ECO:0007669"/>
    <property type="project" value="InterPro"/>
</dbReference>
<feature type="compositionally biased region" description="Low complexity" evidence="10">
    <location>
        <begin position="251"/>
        <end position="266"/>
    </location>
</feature>
<comment type="caution">
    <text evidence="12">The sequence shown here is derived from an EMBL/GenBank/DDBJ whole genome shotgun (WGS) entry which is preliminary data.</text>
</comment>
<accession>A0A835IR17</accession>
<dbReference type="GO" id="GO:0000243">
    <property type="term" value="C:commitment complex"/>
    <property type="evidence" value="ECO:0007669"/>
    <property type="project" value="UniProtKB-UniRule"/>
</dbReference>
<evidence type="ECO:0000256" key="9">
    <source>
        <dbReference type="HAMAP-Rule" id="MF_03153"/>
    </source>
</evidence>
<dbReference type="EMBL" id="JADFTS010000002">
    <property type="protein sequence ID" value="KAF9621117.1"/>
    <property type="molecule type" value="Genomic_DNA"/>
</dbReference>
<dbReference type="InterPro" id="IPR013085">
    <property type="entry name" value="U1-CZ_Znf_C2H2"/>
</dbReference>
<evidence type="ECO:0000256" key="4">
    <source>
        <dbReference type="ARBA" id="ARBA00022833"/>
    </source>
</evidence>
<evidence type="ECO:0000256" key="6">
    <source>
        <dbReference type="ARBA" id="ARBA00023242"/>
    </source>
</evidence>
<evidence type="ECO:0000256" key="5">
    <source>
        <dbReference type="ARBA" id="ARBA00022884"/>
    </source>
</evidence>
<organism evidence="12 13">
    <name type="scientific">Coptis chinensis</name>
    <dbReference type="NCBI Taxonomy" id="261450"/>
    <lineage>
        <taxon>Eukaryota</taxon>
        <taxon>Viridiplantae</taxon>
        <taxon>Streptophyta</taxon>
        <taxon>Embryophyta</taxon>
        <taxon>Tracheophyta</taxon>
        <taxon>Spermatophyta</taxon>
        <taxon>Magnoliopsida</taxon>
        <taxon>Ranunculales</taxon>
        <taxon>Ranunculaceae</taxon>
        <taxon>Coptidoideae</taxon>
        <taxon>Coptis</taxon>
    </lineage>
</organism>
<sequence length="280" mass="30049">MPRYYCDYCDTYLTHDSPSVRKQHNAGYKHKANVRTYYQQFEEQQTQSLIDQRIKEHLGQTAAFQQVGAAYNQHLASFPPRPRLPILPSPMPIPGTAQGLMNSGIPGMRPPVLPRPAPPVLCVEGHFKCENEDLLCCGILTMRRMKAFPTKTLLFTAIAGYCHCDNGYGPGPMMPPMVAPPGAPSMPMQVNGLPRPPTMNPPLIMPGGTSTAVTNGLPSLVTQAVYQGNPTASGSGAFDSYNNNATPGLQGSATGGTTASSTNSTSQDGYSYSQASDSNH</sequence>
<dbReference type="GO" id="GO:0071004">
    <property type="term" value="C:U2-type prespliceosome"/>
    <property type="evidence" value="ECO:0007669"/>
    <property type="project" value="UniProtKB-UniRule"/>
</dbReference>
<feature type="domain" description="Matrin-type" evidence="11">
    <location>
        <begin position="4"/>
        <end position="36"/>
    </location>
</feature>
<keyword evidence="2 9" id="KW-0479">Metal-binding</keyword>
<evidence type="ECO:0000256" key="3">
    <source>
        <dbReference type="ARBA" id="ARBA00022771"/>
    </source>
</evidence>
<dbReference type="PANTHER" id="PTHR31148">
    <property type="entry name" value="U1 SMALL NUCLEAR RIBONUCLEOPROTEIN C"/>
    <property type="match status" value="1"/>
</dbReference>
<evidence type="ECO:0000256" key="2">
    <source>
        <dbReference type="ARBA" id="ARBA00022723"/>
    </source>
</evidence>
<dbReference type="InterPro" id="IPR036236">
    <property type="entry name" value="Znf_C2H2_sf"/>
</dbReference>
<keyword evidence="13" id="KW-1185">Reference proteome</keyword>
<name>A0A835IR17_9MAGN</name>
<gene>
    <name evidence="12" type="ORF">IFM89_016611</name>
</gene>
<keyword evidence="3 9" id="KW-0863">Zinc-finger</keyword>
<keyword evidence="5 9" id="KW-0694">RNA-binding</keyword>
<keyword evidence="7 9" id="KW-0687">Ribonucleoprotein</keyword>
<evidence type="ECO:0000313" key="12">
    <source>
        <dbReference type="EMBL" id="KAF9621117.1"/>
    </source>
</evidence>
<dbReference type="PROSITE" id="PS50171">
    <property type="entry name" value="ZF_MATRIN"/>
    <property type="match status" value="1"/>
</dbReference>
<feature type="compositionally biased region" description="Polar residues" evidence="10">
    <location>
        <begin position="267"/>
        <end position="280"/>
    </location>
</feature>
<dbReference type="FunFam" id="3.30.160.60:FF:000059">
    <property type="entry name" value="U1 small nuclear ribonucleoprotein C"/>
    <property type="match status" value="1"/>
</dbReference>
<protein>
    <recommendedName>
        <fullName evidence="9">U1 small nuclear ribonucleoprotein C</fullName>
        <shortName evidence="9">U1 snRNP C</shortName>
        <shortName evidence="9">U1-C</shortName>
        <shortName evidence="9">U1C</shortName>
    </recommendedName>
</protein>
<reference evidence="12 13" key="1">
    <citation type="submission" date="2020-10" db="EMBL/GenBank/DDBJ databases">
        <title>The Coptis chinensis genome and diversification of protoberbering-type alkaloids.</title>
        <authorList>
            <person name="Wang B."/>
            <person name="Shu S."/>
            <person name="Song C."/>
            <person name="Liu Y."/>
        </authorList>
    </citation>
    <scope>NUCLEOTIDE SEQUENCE [LARGE SCALE GENOMIC DNA]</scope>
    <source>
        <strain evidence="12">HL-2020</strain>
        <tissue evidence="12">Leaf</tissue>
    </source>
</reference>
<dbReference type="GO" id="GO:0000395">
    <property type="term" value="P:mRNA 5'-splice site recognition"/>
    <property type="evidence" value="ECO:0007669"/>
    <property type="project" value="UniProtKB-UniRule"/>
</dbReference>
<dbReference type="PANTHER" id="PTHR31148:SF1">
    <property type="entry name" value="U1 SMALL NUCLEAR RIBONUCLEOPROTEIN C"/>
    <property type="match status" value="1"/>
</dbReference>
<comment type="subunit">
    <text evidence="9">U1 snRNP is composed of the 7 core Sm proteins B/B', D1, D2, D3, E, F and G that assemble in a heptameric protein ring on the Sm site of the small nuclear RNA to form the core snRNP, and at least 3 U1 snRNP-specific proteins U1-70K, U1-A and U1-C. U1-C interacts with U1 snRNA and the 5' splice-site region of the pre-mRNA.</text>
</comment>